<dbReference type="InterPro" id="IPR040618">
    <property type="entry name" value="Pre-Nudix"/>
</dbReference>
<dbReference type="InterPro" id="IPR003293">
    <property type="entry name" value="Nudix_hydrolase6-like"/>
</dbReference>
<evidence type="ECO:0000259" key="3">
    <source>
        <dbReference type="Pfam" id="PF18290"/>
    </source>
</evidence>
<evidence type="ECO:0000313" key="4">
    <source>
        <dbReference type="EMBL" id="CAF1522854.1"/>
    </source>
</evidence>
<dbReference type="Pfam" id="PF18290">
    <property type="entry name" value="Nudix_hydro"/>
    <property type="match status" value="1"/>
</dbReference>
<sequence>MCEAVSLNDTEIKAHADGTLSSSVESELSSSTPTLLTGTGDIYSGITVDRKSLASTSSEFRQQLISSLKHWKESKNRGVWLSIPNTKTEFIPIAIELGFKLHHAKEEYVMLTHWLSEDEPNQLPSYAIASLGVGGL</sequence>
<dbReference type="PANTHER" id="PTHR13994">
    <property type="entry name" value="NUDIX HYDROLASE RELATED"/>
    <property type="match status" value="1"/>
</dbReference>
<comment type="caution">
    <text evidence="5">The sequence shown here is derived from an EMBL/GenBank/DDBJ whole genome shotgun (WGS) entry which is preliminary data.</text>
</comment>
<dbReference type="FunFam" id="3.40.630.30:FF:000016">
    <property type="entry name" value="nudix hydrolase 2"/>
    <property type="match status" value="1"/>
</dbReference>
<dbReference type="EMBL" id="CAJOBA010058625">
    <property type="protein sequence ID" value="CAF4309702.1"/>
    <property type="molecule type" value="Genomic_DNA"/>
</dbReference>
<dbReference type="GO" id="GO:0047631">
    <property type="term" value="F:ADP-ribose diphosphatase activity"/>
    <property type="evidence" value="ECO:0007669"/>
    <property type="project" value="TreeGrafter"/>
</dbReference>
<dbReference type="Proteomes" id="UP000677228">
    <property type="component" value="Unassembled WGS sequence"/>
</dbReference>
<feature type="non-terminal residue" evidence="5">
    <location>
        <position position="136"/>
    </location>
</feature>
<gene>
    <name evidence="4" type="ORF">OVA965_LOCUS37868</name>
    <name evidence="5" type="ORF">TMI583_LOCUS38993</name>
</gene>
<name>A0A8S2TZW7_9BILA</name>
<evidence type="ECO:0000313" key="6">
    <source>
        <dbReference type="Proteomes" id="UP000682733"/>
    </source>
</evidence>
<dbReference type="GO" id="GO:0051287">
    <property type="term" value="F:NAD binding"/>
    <property type="evidence" value="ECO:0007669"/>
    <property type="project" value="TreeGrafter"/>
</dbReference>
<keyword evidence="2" id="KW-0378">Hydrolase</keyword>
<evidence type="ECO:0000256" key="2">
    <source>
        <dbReference type="ARBA" id="ARBA00022801"/>
    </source>
</evidence>
<dbReference type="PANTHER" id="PTHR13994:SF13">
    <property type="entry name" value="FI03680P"/>
    <property type="match status" value="1"/>
</dbReference>
<organism evidence="5 6">
    <name type="scientific">Didymodactylos carnosus</name>
    <dbReference type="NCBI Taxonomy" id="1234261"/>
    <lineage>
        <taxon>Eukaryota</taxon>
        <taxon>Metazoa</taxon>
        <taxon>Spiralia</taxon>
        <taxon>Gnathifera</taxon>
        <taxon>Rotifera</taxon>
        <taxon>Eurotatoria</taxon>
        <taxon>Bdelloidea</taxon>
        <taxon>Philodinida</taxon>
        <taxon>Philodinidae</taxon>
        <taxon>Didymodactylos</taxon>
    </lineage>
</organism>
<reference evidence="5" key="1">
    <citation type="submission" date="2021-02" db="EMBL/GenBank/DDBJ databases">
        <authorList>
            <person name="Nowell W R."/>
        </authorList>
    </citation>
    <scope>NUCLEOTIDE SEQUENCE</scope>
</reference>
<dbReference type="EMBL" id="CAJNOK010036476">
    <property type="protein sequence ID" value="CAF1522854.1"/>
    <property type="molecule type" value="Genomic_DNA"/>
</dbReference>
<dbReference type="Gene3D" id="3.40.630.30">
    <property type="match status" value="1"/>
</dbReference>
<comment type="similarity">
    <text evidence="1">Belongs to the Nudix hydrolase family.</text>
</comment>
<feature type="domain" description="Pre-nudix hydrolase" evidence="3">
    <location>
        <begin position="36"/>
        <end position="115"/>
    </location>
</feature>
<protein>
    <recommendedName>
        <fullName evidence="3">Pre-nudix hydrolase domain-containing protein</fullName>
    </recommendedName>
</protein>
<dbReference type="GO" id="GO:0035529">
    <property type="term" value="F:NADH pyrophosphatase activity"/>
    <property type="evidence" value="ECO:0007669"/>
    <property type="project" value="TreeGrafter"/>
</dbReference>
<dbReference type="AlphaFoldDB" id="A0A8S2TZW7"/>
<accession>A0A8S2TZW7</accession>
<evidence type="ECO:0000256" key="1">
    <source>
        <dbReference type="ARBA" id="ARBA00005582"/>
    </source>
</evidence>
<proteinExistence type="inferred from homology"/>
<evidence type="ECO:0000313" key="5">
    <source>
        <dbReference type="EMBL" id="CAF4309702.1"/>
    </source>
</evidence>
<dbReference type="Proteomes" id="UP000682733">
    <property type="component" value="Unassembled WGS sequence"/>
</dbReference>